<reference evidence="3 4" key="1">
    <citation type="journal article" date="2011" name="Science">
        <title>The ecoresponsive genome of Daphnia pulex.</title>
        <authorList>
            <person name="Colbourne J.K."/>
            <person name="Pfrender M.E."/>
            <person name="Gilbert D."/>
            <person name="Thomas W.K."/>
            <person name="Tucker A."/>
            <person name="Oakley T.H."/>
            <person name="Tokishita S."/>
            <person name="Aerts A."/>
            <person name="Arnold G.J."/>
            <person name="Basu M.K."/>
            <person name="Bauer D.J."/>
            <person name="Caceres C.E."/>
            <person name="Carmel L."/>
            <person name="Casola C."/>
            <person name="Choi J.H."/>
            <person name="Detter J.C."/>
            <person name="Dong Q."/>
            <person name="Dusheyko S."/>
            <person name="Eads B.D."/>
            <person name="Frohlich T."/>
            <person name="Geiler-Samerotte K.A."/>
            <person name="Gerlach D."/>
            <person name="Hatcher P."/>
            <person name="Jogdeo S."/>
            <person name="Krijgsveld J."/>
            <person name="Kriventseva E.V."/>
            <person name="Kultz D."/>
            <person name="Laforsch C."/>
            <person name="Lindquist E."/>
            <person name="Lopez J."/>
            <person name="Manak J.R."/>
            <person name="Muller J."/>
            <person name="Pangilinan J."/>
            <person name="Patwardhan R.P."/>
            <person name="Pitluck S."/>
            <person name="Pritham E.J."/>
            <person name="Rechtsteiner A."/>
            <person name="Rho M."/>
            <person name="Rogozin I.B."/>
            <person name="Sakarya O."/>
            <person name="Salamov A."/>
            <person name="Schaack S."/>
            <person name="Shapiro H."/>
            <person name="Shiga Y."/>
            <person name="Skalitzky C."/>
            <person name="Smith Z."/>
            <person name="Souvorov A."/>
            <person name="Sung W."/>
            <person name="Tang Z."/>
            <person name="Tsuchiya D."/>
            <person name="Tu H."/>
            <person name="Vos H."/>
            <person name="Wang M."/>
            <person name="Wolf Y.I."/>
            <person name="Yamagata H."/>
            <person name="Yamada T."/>
            <person name="Ye Y."/>
            <person name="Shaw J.R."/>
            <person name="Andrews J."/>
            <person name="Crease T.J."/>
            <person name="Tang H."/>
            <person name="Lucas S.M."/>
            <person name="Robertson H.M."/>
            <person name="Bork P."/>
            <person name="Koonin E.V."/>
            <person name="Zdobnov E.M."/>
            <person name="Grigoriev I.V."/>
            <person name="Lynch M."/>
            <person name="Boore J.L."/>
        </authorList>
    </citation>
    <scope>NUCLEOTIDE SEQUENCE [LARGE SCALE GENOMIC DNA]</scope>
</reference>
<keyword evidence="4" id="KW-1185">Reference proteome</keyword>
<dbReference type="PROSITE" id="PS51140">
    <property type="entry name" value="CUE"/>
    <property type="match status" value="1"/>
</dbReference>
<protein>
    <recommendedName>
        <fullName evidence="2">CUE domain-containing protein</fullName>
    </recommendedName>
</protein>
<organism evidence="3 4">
    <name type="scientific">Daphnia pulex</name>
    <name type="common">Water flea</name>
    <dbReference type="NCBI Taxonomy" id="6669"/>
    <lineage>
        <taxon>Eukaryota</taxon>
        <taxon>Metazoa</taxon>
        <taxon>Ecdysozoa</taxon>
        <taxon>Arthropoda</taxon>
        <taxon>Crustacea</taxon>
        <taxon>Branchiopoda</taxon>
        <taxon>Diplostraca</taxon>
        <taxon>Cladocera</taxon>
        <taxon>Anomopoda</taxon>
        <taxon>Daphniidae</taxon>
        <taxon>Daphnia</taxon>
    </lineage>
</organism>
<accession>E9HAI3</accession>
<evidence type="ECO:0000313" key="4">
    <source>
        <dbReference type="Proteomes" id="UP000000305"/>
    </source>
</evidence>
<dbReference type="GO" id="GO:0005737">
    <property type="term" value="C:cytoplasm"/>
    <property type="evidence" value="ECO:0000318"/>
    <property type="project" value="GO_Central"/>
</dbReference>
<dbReference type="PhylomeDB" id="E9HAI3"/>
<sequence length="448" mass="49161">MAFPATTTTTTHAKRDAIVLQASRGFASAPNSPRVFLQSGTNVNKRSDIMQLIRHADKAAAAVGSSSPGTNVESMLQRICSLFPTAREYDVRELLIKYHYREAVVVSALQVLKYPLTMPGPASVATPPARHLPPTYYVPASLHAWSETMSDSGRNSKLGGTFSTTSNTPLHSPLPNRPITHSPKIKLKYLKSVFPAAEENFLLDLLVGMDNNVNTVTQQLLTLGHQKKDKPTTLTPRRSLLSPTPSVVEREPVVEEEEKLFVDEEEAVIQLALESSDYHLEKAQMILSASQERDESFSTIKNLTLSGIKHTVTLSSLKSSPSCMSTFKDIANLYSPMKELDPNDVGYRCKPTLQPITTPTSSLYRGTNQSLLGENYVTPNGPQRALANGPNGSLRRSITNSPFLMSAEQRVTAQGPNPSNRHGPKVTPCTSLSSFIADKFQKESMRRL</sequence>
<dbReference type="GO" id="GO:0060090">
    <property type="term" value="F:molecular adaptor activity"/>
    <property type="evidence" value="ECO:0000318"/>
    <property type="project" value="GO_Central"/>
</dbReference>
<dbReference type="GO" id="GO:0019900">
    <property type="term" value="F:kinase binding"/>
    <property type="evidence" value="ECO:0000318"/>
    <property type="project" value="GO_Central"/>
</dbReference>
<proteinExistence type="predicted"/>
<dbReference type="eggNOG" id="ENOG502RY4R">
    <property type="taxonomic scope" value="Eukaryota"/>
</dbReference>
<evidence type="ECO:0000256" key="1">
    <source>
        <dbReference type="SAM" id="MobiDB-lite"/>
    </source>
</evidence>
<dbReference type="InterPro" id="IPR003892">
    <property type="entry name" value="CUE"/>
</dbReference>
<gene>
    <name evidence="3" type="ORF">DAPPUDRAFT_111933</name>
</gene>
<feature type="domain" description="CUE" evidence="2">
    <location>
        <begin position="182"/>
        <end position="225"/>
    </location>
</feature>
<dbReference type="CDD" id="cd14279">
    <property type="entry name" value="CUE"/>
    <property type="match status" value="1"/>
</dbReference>
<evidence type="ECO:0000313" key="3">
    <source>
        <dbReference type="EMBL" id="EFX71258.1"/>
    </source>
</evidence>
<evidence type="ECO:0000259" key="2">
    <source>
        <dbReference type="PROSITE" id="PS51140"/>
    </source>
</evidence>
<dbReference type="OMA" id="CEINVEC"/>
<dbReference type="Proteomes" id="UP000000305">
    <property type="component" value="Unassembled WGS sequence"/>
</dbReference>
<dbReference type="STRING" id="6669.E9HAI3"/>
<dbReference type="InParanoid" id="E9HAI3"/>
<dbReference type="HOGENOM" id="CLU_611476_0_0_1"/>
<dbReference type="OrthoDB" id="3045089at2759"/>
<name>E9HAI3_DAPPU</name>
<dbReference type="EMBL" id="GL732612">
    <property type="protein sequence ID" value="EFX71258.1"/>
    <property type="molecule type" value="Genomic_DNA"/>
</dbReference>
<dbReference type="GO" id="GO:0043130">
    <property type="term" value="F:ubiquitin binding"/>
    <property type="evidence" value="ECO:0007669"/>
    <property type="project" value="InterPro"/>
</dbReference>
<dbReference type="KEGG" id="dpx:DAPPUDRAFT_111933"/>
<dbReference type="GO" id="GO:0006355">
    <property type="term" value="P:regulation of DNA-templated transcription"/>
    <property type="evidence" value="ECO:0000318"/>
    <property type="project" value="GO_Central"/>
</dbReference>
<dbReference type="GO" id="GO:0035330">
    <property type="term" value="P:regulation of hippo signaling"/>
    <property type="evidence" value="ECO:0000318"/>
    <property type="project" value="GO_Central"/>
</dbReference>
<feature type="compositionally biased region" description="Polar residues" evidence="1">
    <location>
        <begin position="409"/>
        <end position="420"/>
    </location>
</feature>
<feature type="region of interest" description="Disordered" evidence="1">
    <location>
        <begin position="409"/>
        <end position="430"/>
    </location>
</feature>
<dbReference type="AlphaFoldDB" id="E9HAI3"/>
<dbReference type="GO" id="GO:0046621">
    <property type="term" value="P:negative regulation of organ growth"/>
    <property type="evidence" value="ECO:0000318"/>
    <property type="project" value="GO_Central"/>
</dbReference>
<dbReference type="GO" id="GO:0016477">
    <property type="term" value="P:cell migration"/>
    <property type="evidence" value="ECO:0000318"/>
    <property type="project" value="GO_Central"/>
</dbReference>